<sequence>MKVKIVVSGRVQGVSFRYFTKQVAVNLTVKGTVQNLTSGQVEIIAYAEERILNEFINEIKKGPSPWCKVEDFQVEKLEQSEATPLSFEIVY</sequence>
<evidence type="ECO:0000256" key="6">
    <source>
        <dbReference type="RuleBase" id="RU004168"/>
    </source>
</evidence>
<organism evidence="8 9">
    <name type="scientific">Vagococcus silagei</name>
    <dbReference type="NCBI Taxonomy" id="2508885"/>
    <lineage>
        <taxon>Bacteria</taxon>
        <taxon>Bacillati</taxon>
        <taxon>Bacillota</taxon>
        <taxon>Bacilli</taxon>
        <taxon>Lactobacillales</taxon>
        <taxon>Enterococcaceae</taxon>
        <taxon>Vagococcus</taxon>
    </lineage>
</organism>
<dbReference type="EC" id="3.6.1.7" evidence="2 5"/>
<dbReference type="RefSeq" id="WP_136136742.1">
    <property type="nucleotide sequence ID" value="NZ_SDGV01000014.1"/>
</dbReference>
<dbReference type="PANTHER" id="PTHR47268:SF4">
    <property type="entry name" value="ACYLPHOSPHATASE"/>
    <property type="match status" value="1"/>
</dbReference>
<evidence type="ECO:0000256" key="4">
    <source>
        <dbReference type="ARBA" id="ARBA00047645"/>
    </source>
</evidence>
<dbReference type="PANTHER" id="PTHR47268">
    <property type="entry name" value="ACYLPHOSPHATASE"/>
    <property type="match status" value="1"/>
</dbReference>
<evidence type="ECO:0000313" key="9">
    <source>
        <dbReference type="Proteomes" id="UP000310506"/>
    </source>
</evidence>
<dbReference type="InterPro" id="IPR017968">
    <property type="entry name" value="Acylphosphatase_CS"/>
</dbReference>
<keyword evidence="9" id="KW-1185">Reference proteome</keyword>
<evidence type="ECO:0000256" key="1">
    <source>
        <dbReference type="ARBA" id="ARBA00005614"/>
    </source>
</evidence>
<evidence type="ECO:0000256" key="2">
    <source>
        <dbReference type="ARBA" id="ARBA00012150"/>
    </source>
</evidence>
<dbReference type="InterPro" id="IPR020456">
    <property type="entry name" value="Acylphosphatase"/>
</dbReference>
<dbReference type="Proteomes" id="UP000310506">
    <property type="component" value="Unassembled WGS sequence"/>
</dbReference>
<feature type="active site" evidence="5">
    <location>
        <position position="35"/>
    </location>
</feature>
<dbReference type="AlphaFoldDB" id="A0A4S3B478"/>
<proteinExistence type="inferred from homology"/>
<comment type="caution">
    <text evidence="8">The sequence shown here is derived from an EMBL/GenBank/DDBJ whole genome shotgun (WGS) entry which is preliminary data.</text>
</comment>
<evidence type="ECO:0000256" key="5">
    <source>
        <dbReference type="PROSITE-ProRule" id="PRU00520"/>
    </source>
</evidence>
<accession>A0A4S3B478</accession>
<dbReference type="Gene3D" id="3.30.70.100">
    <property type="match status" value="1"/>
</dbReference>
<feature type="active site" evidence="5">
    <location>
        <position position="17"/>
    </location>
</feature>
<dbReference type="PROSITE" id="PS00150">
    <property type="entry name" value="ACYLPHOSPHATASE_1"/>
    <property type="match status" value="1"/>
</dbReference>
<dbReference type="EMBL" id="SDGV01000014">
    <property type="protein sequence ID" value="THB61278.1"/>
    <property type="molecule type" value="Genomic_DNA"/>
</dbReference>
<protein>
    <recommendedName>
        <fullName evidence="3 5">acylphosphatase</fullName>
        <ecNumber evidence="2 5">3.6.1.7</ecNumber>
    </recommendedName>
</protein>
<dbReference type="InterPro" id="IPR001792">
    <property type="entry name" value="Acylphosphatase-like_dom"/>
</dbReference>
<comment type="similarity">
    <text evidence="1 6">Belongs to the acylphosphatase family.</text>
</comment>
<feature type="domain" description="Acylphosphatase-like" evidence="7">
    <location>
        <begin position="2"/>
        <end position="91"/>
    </location>
</feature>
<evidence type="ECO:0000259" key="7">
    <source>
        <dbReference type="PROSITE" id="PS51160"/>
    </source>
</evidence>
<dbReference type="PROSITE" id="PS51160">
    <property type="entry name" value="ACYLPHOSPHATASE_3"/>
    <property type="match status" value="1"/>
</dbReference>
<dbReference type="OrthoDB" id="9808093at2"/>
<name>A0A4S3B478_9ENTE</name>
<reference evidence="8 9" key="1">
    <citation type="submission" date="2019-01" db="EMBL/GenBank/DDBJ databases">
        <title>Vagococcus silagei sp. nov. isolated from brewer's grain.</title>
        <authorList>
            <person name="Guu J.-R."/>
        </authorList>
    </citation>
    <scope>NUCLEOTIDE SEQUENCE [LARGE SCALE GENOMIC DNA]</scope>
    <source>
        <strain evidence="8 9">2B-2</strain>
    </source>
</reference>
<dbReference type="GO" id="GO:0003998">
    <property type="term" value="F:acylphosphatase activity"/>
    <property type="evidence" value="ECO:0007669"/>
    <property type="project" value="UniProtKB-EC"/>
</dbReference>
<dbReference type="SUPFAM" id="SSF54975">
    <property type="entry name" value="Acylphosphatase/BLUF domain-like"/>
    <property type="match status" value="1"/>
</dbReference>
<dbReference type="Pfam" id="PF00708">
    <property type="entry name" value="Acylphosphatase"/>
    <property type="match status" value="1"/>
</dbReference>
<keyword evidence="5" id="KW-0378">Hydrolase</keyword>
<evidence type="ECO:0000256" key="3">
    <source>
        <dbReference type="ARBA" id="ARBA00015991"/>
    </source>
</evidence>
<comment type="catalytic activity">
    <reaction evidence="4 5">
        <text>an acyl phosphate + H2O = a carboxylate + phosphate + H(+)</text>
        <dbReference type="Rhea" id="RHEA:14965"/>
        <dbReference type="ChEBI" id="CHEBI:15377"/>
        <dbReference type="ChEBI" id="CHEBI:15378"/>
        <dbReference type="ChEBI" id="CHEBI:29067"/>
        <dbReference type="ChEBI" id="CHEBI:43474"/>
        <dbReference type="ChEBI" id="CHEBI:59918"/>
        <dbReference type="EC" id="3.6.1.7"/>
    </reaction>
</comment>
<dbReference type="InterPro" id="IPR036046">
    <property type="entry name" value="Acylphosphatase-like_dom_sf"/>
</dbReference>
<evidence type="ECO:0000313" key="8">
    <source>
        <dbReference type="EMBL" id="THB61278.1"/>
    </source>
</evidence>
<gene>
    <name evidence="8" type="ORF">ESZ54_05895</name>
</gene>